<dbReference type="EMBL" id="CP002902">
    <property type="protein sequence ID" value="AEJ43843.1"/>
    <property type="molecule type" value="Genomic_DNA"/>
</dbReference>
<reference evidence="1 2" key="1">
    <citation type="journal article" date="2011" name="J. Bacteriol.">
        <title>Complete Genome Sequence of Alicyclobacillus acidocaldarius Strain Tc-4-1.</title>
        <authorList>
            <person name="Chen Y."/>
            <person name="He Y."/>
            <person name="Zhang B."/>
            <person name="Yang J."/>
            <person name="Li W."/>
            <person name="Dong Z."/>
            <person name="Hu S."/>
        </authorList>
    </citation>
    <scope>NUCLEOTIDE SEQUENCE [LARGE SCALE GENOMIC DNA]</scope>
    <source>
        <strain evidence="1 2">Tc-4-1</strain>
    </source>
</reference>
<evidence type="ECO:0000313" key="2">
    <source>
        <dbReference type="Proteomes" id="UP000000292"/>
    </source>
</evidence>
<evidence type="ECO:0000313" key="1">
    <source>
        <dbReference type="EMBL" id="AEJ43843.1"/>
    </source>
</evidence>
<protein>
    <submittedName>
        <fullName evidence="1">Uncharacterized protein</fullName>
    </submittedName>
</protein>
<proteinExistence type="predicted"/>
<dbReference type="AlphaFoldDB" id="F8IDJ0"/>
<dbReference type="STRING" id="1048834.TC41_1928"/>
<gene>
    <name evidence="1" type="ordered locus">TC41_1928</name>
</gene>
<reference evidence="2" key="2">
    <citation type="submission" date="2011-06" db="EMBL/GenBank/DDBJ databases">
        <title>The complete genome sequence of Alicyclobacillus acidocaldarius sp. Tc-4-1.</title>
        <authorList>
            <person name="Chen Y."/>
            <person name="He Y."/>
            <person name="Dong Z."/>
            <person name="Hu S."/>
        </authorList>
    </citation>
    <scope>NUCLEOTIDE SEQUENCE [LARGE SCALE GENOMIC DNA]</scope>
    <source>
        <strain evidence="2">Tc-4-1</strain>
    </source>
</reference>
<accession>F8IDJ0</accession>
<name>F8IDJ0_ALIAT</name>
<organism evidence="1 2">
    <name type="scientific">Alicyclobacillus acidocaldarius (strain Tc-4-1)</name>
    <name type="common">Bacillus acidocaldarius</name>
    <dbReference type="NCBI Taxonomy" id="1048834"/>
    <lineage>
        <taxon>Bacteria</taxon>
        <taxon>Bacillati</taxon>
        <taxon>Bacillota</taxon>
        <taxon>Bacilli</taxon>
        <taxon>Bacillales</taxon>
        <taxon>Alicyclobacillaceae</taxon>
        <taxon>Alicyclobacillus</taxon>
    </lineage>
</organism>
<dbReference type="Proteomes" id="UP000000292">
    <property type="component" value="Chromosome"/>
</dbReference>
<dbReference type="HOGENOM" id="CLU_3228663_0_0_9"/>
<dbReference type="KEGG" id="aad:TC41_1928"/>
<dbReference type="PATRIC" id="fig|1048834.4.peg.1818"/>
<sequence>MPVIPLSMFECPGRFGAGNSGGIAEPSVLKDWGLFSMRRGGFT</sequence>